<keyword evidence="1" id="KW-0678">Repressor</keyword>
<sequence length="205" mass="22118">MSAAQTRKRSPRGPYVPGREAQRVILDAARAVFAERGYRGGVLRDVAERAGVSAGNIIHHFGSKEGLLVALLEERDIGSNLGPQPQAGDDFIQGLRDLVRRNSADPGMVRLFATLAAEATEADHPAHQFFRDRYAMVQAAVTTGVEAARHAETLPDGPPAEQIAAGLIAVMDGLQTQWLLNPTFDMVRAFDAHLRAIGAHLNDHA</sequence>
<dbReference type="Pfam" id="PF00440">
    <property type="entry name" value="TetR_N"/>
    <property type="match status" value="1"/>
</dbReference>
<accession>A0A1M7RFJ7</accession>
<dbReference type="SUPFAM" id="SSF48498">
    <property type="entry name" value="Tetracyclin repressor-like, C-terminal domain"/>
    <property type="match status" value="1"/>
</dbReference>
<dbReference type="InterPro" id="IPR001647">
    <property type="entry name" value="HTH_TetR"/>
</dbReference>
<dbReference type="GO" id="GO:0000976">
    <property type="term" value="F:transcription cis-regulatory region binding"/>
    <property type="evidence" value="ECO:0007669"/>
    <property type="project" value="TreeGrafter"/>
</dbReference>
<dbReference type="InterPro" id="IPR050109">
    <property type="entry name" value="HTH-type_TetR-like_transc_reg"/>
</dbReference>
<dbReference type="AlphaFoldDB" id="A0A1M7RFJ7"/>
<dbReference type="RefSeq" id="WP_073261650.1">
    <property type="nucleotide sequence ID" value="NZ_FRCS01000011.1"/>
</dbReference>
<evidence type="ECO:0000259" key="6">
    <source>
        <dbReference type="PROSITE" id="PS50977"/>
    </source>
</evidence>
<dbReference type="PANTHER" id="PTHR30055:SF234">
    <property type="entry name" value="HTH-TYPE TRANSCRIPTIONAL REGULATOR BETI"/>
    <property type="match status" value="1"/>
</dbReference>
<dbReference type="Gene3D" id="1.10.357.10">
    <property type="entry name" value="Tetracycline Repressor, domain 2"/>
    <property type="match status" value="1"/>
</dbReference>
<dbReference type="PROSITE" id="PS50977">
    <property type="entry name" value="HTH_TETR_2"/>
    <property type="match status" value="1"/>
</dbReference>
<organism evidence="7 8">
    <name type="scientific">Cryptosporangium aurantiacum</name>
    <dbReference type="NCBI Taxonomy" id="134849"/>
    <lineage>
        <taxon>Bacteria</taxon>
        <taxon>Bacillati</taxon>
        <taxon>Actinomycetota</taxon>
        <taxon>Actinomycetes</taxon>
        <taxon>Cryptosporangiales</taxon>
        <taxon>Cryptosporangiaceae</taxon>
        <taxon>Cryptosporangium</taxon>
    </lineage>
</organism>
<dbReference type="InterPro" id="IPR039538">
    <property type="entry name" value="BetI_C"/>
</dbReference>
<evidence type="ECO:0000256" key="2">
    <source>
        <dbReference type="ARBA" id="ARBA00023015"/>
    </source>
</evidence>
<feature type="DNA-binding region" description="H-T-H motif" evidence="5">
    <location>
        <begin position="42"/>
        <end position="61"/>
    </location>
</feature>
<protein>
    <submittedName>
        <fullName evidence="7">Transcriptional regulator, TetR family</fullName>
    </submittedName>
</protein>
<evidence type="ECO:0000256" key="4">
    <source>
        <dbReference type="ARBA" id="ARBA00023163"/>
    </source>
</evidence>
<proteinExistence type="predicted"/>
<dbReference type="PRINTS" id="PR00455">
    <property type="entry name" value="HTHTETR"/>
</dbReference>
<dbReference type="STRING" id="134849.SAMN05443668_11126"/>
<dbReference type="OrthoDB" id="7505659at2"/>
<evidence type="ECO:0000256" key="5">
    <source>
        <dbReference type="PROSITE-ProRule" id="PRU00335"/>
    </source>
</evidence>
<gene>
    <name evidence="7" type="ORF">SAMN05443668_11126</name>
</gene>
<dbReference type="EMBL" id="FRCS01000011">
    <property type="protein sequence ID" value="SHN44942.1"/>
    <property type="molecule type" value="Genomic_DNA"/>
</dbReference>
<dbReference type="SUPFAM" id="SSF46689">
    <property type="entry name" value="Homeodomain-like"/>
    <property type="match status" value="1"/>
</dbReference>
<dbReference type="PANTHER" id="PTHR30055">
    <property type="entry name" value="HTH-TYPE TRANSCRIPTIONAL REGULATOR RUTR"/>
    <property type="match status" value="1"/>
</dbReference>
<evidence type="ECO:0000313" key="8">
    <source>
        <dbReference type="Proteomes" id="UP000184440"/>
    </source>
</evidence>
<evidence type="ECO:0000256" key="3">
    <source>
        <dbReference type="ARBA" id="ARBA00023125"/>
    </source>
</evidence>
<name>A0A1M7RFJ7_9ACTN</name>
<keyword evidence="3 5" id="KW-0238">DNA-binding</keyword>
<dbReference type="Proteomes" id="UP000184440">
    <property type="component" value="Unassembled WGS sequence"/>
</dbReference>
<evidence type="ECO:0000256" key="1">
    <source>
        <dbReference type="ARBA" id="ARBA00022491"/>
    </source>
</evidence>
<feature type="domain" description="HTH tetR-type" evidence="6">
    <location>
        <begin position="19"/>
        <end position="79"/>
    </location>
</feature>
<keyword evidence="2" id="KW-0805">Transcription regulation</keyword>
<reference evidence="7 8" key="1">
    <citation type="submission" date="2016-11" db="EMBL/GenBank/DDBJ databases">
        <authorList>
            <person name="Jaros S."/>
            <person name="Januszkiewicz K."/>
            <person name="Wedrychowicz H."/>
        </authorList>
    </citation>
    <scope>NUCLEOTIDE SEQUENCE [LARGE SCALE GENOMIC DNA]</scope>
    <source>
        <strain evidence="7 8">DSM 46144</strain>
    </source>
</reference>
<evidence type="ECO:0000313" key="7">
    <source>
        <dbReference type="EMBL" id="SHN44942.1"/>
    </source>
</evidence>
<dbReference type="InterPro" id="IPR036271">
    <property type="entry name" value="Tet_transcr_reg_TetR-rel_C_sf"/>
</dbReference>
<dbReference type="Pfam" id="PF13977">
    <property type="entry name" value="TetR_C_6"/>
    <property type="match status" value="1"/>
</dbReference>
<keyword evidence="4" id="KW-0804">Transcription</keyword>
<dbReference type="GO" id="GO:0003700">
    <property type="term" value="F:DNA-binding transcription factor activity"/>
    <property type="evidence" value="ECO:0007669"/>
    <property type="project" value="TreeGrafter"/>
</dbReference>
<keyword evidence="8" id="KW-1185">Reference proteome</keyword>
<dbReference type="InterPro" id="IPR009057">
    <property type="entry name" value="Homeodomain-like_sf"/>
</dbReference>